<proteinExistence type="inferred from homology"/>
<dbReference type="Gene3D" id="3.40.395.10">
    <property type="entry name" value="Adenoviral Proteinase, Chain A"/>
    <property type="match status" value="1"/>
</dbReference>
<feature type="domain" description="Ubiquitin-like protease family profile" evidence="5">
    <location>
        <begin position="908"/>
        <end position="1125"/>
    </location>
</feature>
<organism evidence="6 7">
    <name type="scientific">Mycena metata</name>
    <dbReference type="NCBI Taxonomy" id="1033252"/>
    <lineage>
        <taxon>Eukaryota</taxon>
        <taxon>Fungi</taxon>
        <taxon>Dikarya</taxon>
        <taxon>Basidiomycota</taxon>
        <taxon>Agaricomycotina</taxon>
        <taxon>Agaricomycetes</taxon>
        <taxon>Agaricomycetidae</taxon>
        <taxon>Agaricales</taxon>
        <taxon>Marasmiineae</taxon>
        <taxon>Mycenaceae</taxon>
        <taxon>Mycena</taxon>
    </lineage>
</organism>
<evidence type="ECO:0000256" key="3">
    <source>
        <dbReference type="ARBA" id="ARBA00022801"/>
    </source>
</evidence>
<keyword evidence="7" id="KW-1185">Reference proteome</keyword>
<evidence type="ECO:0000313" key="6">
    <source>
        <dbReference type="EMBL" id="KAJ7724877.1"/>
    </source>
</evidence>
<sequence>MYWCTVCPILRCWRYTRHDFSQPDEESSFKVAITDDFSTDSMIANTAGPDGLFFLDSTHRLQNENRAATTVLCTANTDKHMMPGAYLISANIQAETIKDWLSETITKIIARAHEVVKDKSKIKHRTPDEQERIFARCQEIVRDGFKFKGFMIDKSTSELNALLILLRELNMDDVYIRLCQFHVIQAILNWDSEGRRAGIGYTLSHEVKFEICVLFRSLQRCRTWEIWPASKQKFYEGLEALLGNGDGVTVPEEESGDGDLAEEDASGSKKPPPQPKTKAAKASGLTCFETVKAYFDKNWFIERWIPYFTDIGMPSDQSRDGVWNTNNWSETAFKQFNTIFLDNKHNKRIDRLASIILNDHLPYFCYFPTPNRPEAREVVQMNLEAEVLWENDLVHHIPAASKPQTYTVAHVSGQDAIEHTVVLDPLECTCRSYDQYGKICVDIAAARLLRSNGPIAAWLKAESATEKTAPEKAAKAVRMRDDDTANAELNKILARLAKANKLSHSDDLNGLDFGDSKVHNGSGRPPKIRALQPWRSKHRRPRYVVPGTYSYSPRFTKKRGPPKMRRLAPNSLFPATQRLRNARRAFWNRQYHRAQQLKNAKLGGSAPDSPSASPSPDPPAAEKPAPSHDNDEFLNPEDLSLGTFTFDRWSAQDYELQMDEMHVFITCLNQSSFADQAGILFLLRTMKMGHLADLLAVRNNLSINHLVFFQLFHHHWTVFHHIINYAGGGVRWFNSLPASGLPGFMHLDSLFTSTAPLRDIQDQLVVQQYFARPRPVTAPPRALSQAYTAVHLGLQHDGYTCGFWAVYVAFSILLGFNPDNAEAHRLNGQSVKELTGTIYAAFVGHEDGVSMALVQALFARFQPTVFTVPPVAGAMMSLRPVDMARAPSHASTSQVPAPVMTGPLSSPVLVPDFKKLILAPNNAREQWVVGNTIMHAGNLGKLVNRGKICDGIVDGFFWCYVQDVLVATGQSMDQLPFFFMERKDCEPLIVGPRARSATTGMPPPPRRNARLGARKRWFEQFDVFQRRYLIIPVFWKALEHWLLAAVFFEKKEIRVYDSIFQKTATRPRAVYQRVREMLVFEHRALYGTSLPEAWPQYSAEAIPQVPQQDNDVDCAVFTIVFGVEIAEGRLPDDLKYGAANVEHERIRIANHLSAAIHADRDNWSSLGIAPDVAKAPQTPVEQQPPTSPAGGELCPYPRQIVPSVGRHILMPLAGQTSGFLFPARVIYCNLQELSPKIGMEWCSQEFLSLPKIGAPVVPSGLFTCTFDEWKHAANRTLQPSQVLPLQWPAALEYWPGKWSHHSCSFIPPSDTADALFDCLESALPTIVLALEGTAVPDPGLMLIMDNAAADPVAFIQQVQYMCWMPPPGHRTPIEVLADRLTRAAKLVPHIVKSADHLEKLTDGSITVYLLGSTMLWSFAIAFLTATDSTSGYRAICEGRVRWPRMEIQSIWAAYQEVCELPVNSDPHPTLQVVVPGISIPDLQVRPLKS</sequence>
<keyword evidence="2" id="KW-0645">Protease</keyword>
<feature type="region of interest" description="Disordered" evidence="4">
    <location>
        <begin position="545"/>
        <end position="575"/>
    </location>
</feature>
<dbReference type="Proteomes" id="UP001215598">
    <property type="component" value="Unassembled WGS sequence"/>
</dbReference>
<dbReference type="GO" id="GO:0019783">
    <property type="term" value="F:ubiquitin-like protein peptidase activity"/>
    <property type="evidence" value="ECO:0007669"/>
    <property type="project" value="UniProtKB-ARBA"/>
</dbReference>
<keyword evidence="3" id="KW-0378">Hydrolase</keyword>
<comment type="caution">
    <text evidence="6">The sequence shown here is derived from an EMBL/GenBank/DDBJ whole genome shotgun (WGS) entry which is preliminary data.</text>
</comment>
<reference evidence="6" key="1">
    <citation type="submission" date="2023-03" db="EMBL/GenBank/DDBJ databases">
        <title>Massive genome expansion in bonnet fungi (Mycena s.s.) driven by repeated elements and novel gene families across ecological guilds.</title>
        <authorList>
            <consortium name="Lawrence Berkeley National Laboratory"/>
            <person name="Harder C.B."/>
            <person name="Miyauchi S."/>
            <person name="Viragh M."/>
            <person name="Kuo A."/>
            <person name="Thoen E."/>
            <person name="Andreopoulos B."/>
            <person name="Lu D."/>
            <person name="Skrede I."/>
            <person name="Drula E."/>
            <person name="Henrissat B."/>
            <person name="Morin E."/>
            <person name="Kohler A."/>
            <person name="Barry K."/>
            <person name="LaButti K."/>
            <person name="Morin E."/>
            <person name="Salamov A."/>
            <person name="Lipzen A."/>
            <person name="Mereny Z."/>
            <person name="Hegedus B."/>
            <person name="Baldrian P."/>
            <person name="Stursova M."/>
            <person name="Weitz H."/>
            <person name="Taylor A."/>
            <person name="Grigoriev I.V."/>
            <person name="Nagy L.G."/>
            <person name="Martin F."/>
            <person name="Kauserud H."/>
        </authorList>
    </citation>
    <scope>NUCLEOTIDE SEQUENCE</scope>
    <source>
        <strain evidence="6">CBHHK182m</strain>
    </source>
</reference>
<dbReference type="InterPro" id="IPR038765">
    <property type="entry name" value="Papain-like_cys_pep_sf"/>
</dbReference>
<feature type="compositionally biased region" description="Basic residues" evidence="4">
    <location>
        <begin position="555"/>
        <end position="566"/>
    </location>
</feature>
<gene>
    <name evidence="6" type="ORF">B0H16DRAFT_1736451</name>
</gene>
<comment type="similarity">
    <text evidence="1">Belongs to the peptidase C48 family.</text>
</comment>
<dbReference type="GO" id="GO:0008234">
    <property type="term" value="F:cysteine-type peptidase activity"/>
    <property type="evidence" value="ECO:0007669"/>
    <property type="project" value="InterPro"/>
</dbReference>
<dbReference type="GO" id="GO:0006508">
    <property type="term" value="P:proteolysis"/>
    <property type="evidence" value="ECO:0007669"/>
    <property type="project" value="UniProtKB-KW"/>
</dbReference>
<dbReference type="EMBL" id="JARKIB010000198">
    <property type="protein sequence ID" value="KAJ7724877.1"/>
    <property type="molecule type" value="Genomic_DNA"/>
</dbReference>
<evidence type="ECO:0000256" key="4">
    <source>
        <dbReference type="SAM" id="MobiDB-lite"/>
    </source>
</evidence>
<dbReference type="Pfam" id="PF02902">
    <property type="entry name" value="Peptidase_C48"/>
    <property type="match status" value="1"/>
</dbReference>
<dbReference type="SUPFAM" id="SSF54001">
    <property type="entry name" value="Cysteine proteinases"/>
    <property type="match status" value="1"/>
</dbReference>
<evidence type="ECO:0000256" key="2">
    <source>
        <dbReference type="ARBA" id="ARBA00022670"/>
    </source>
</evidence>
<evidence type="ECO:0000256" key="1">
    <source>
        <dbReference type="ARBA" id="ARBA00005234"/>
    </source>
</evidence>
<protein>
    <recommendedName>
        <fullName evidence="5">Ubiquitin-like protease family profile domain-containing protein</fullName>
    </recommendedName>
</protein>
<dbReference type="InterPro" id="IPR003653">
    <property type="entry name" value="Peptidase_C48_C"/>
</dbReference>
<feature type="compositionally biased region" description="Acidic residues" evidence="4">
    <location>
        <begin position="251"/>
        <end position="265"/>
    </location>
</feature>
<accession>A0AAD7HPK5</accession>
<feature type="region of interest" description="Disordered" evidence="4">
    <location>
        <begin position="250"/>
        <end position="281"/>
    </location>
</feature>
<feature type="region of interest" description="Disordered" evidence="4">
    <location>
        <begin position="598"/>
        <end position="632"/>
    </location>
</feature>
<dbReference type="PROSITE" id="PS50600">
    <property type="entry name" value="ULP_PROTEASE"/>
    <property type="match status" value="1"/>
</dbReference>
<name>A0AAD7HPK5_9AGAR</name>
<evidence type="ECO:0000313" key="7">
    <source>
        <dbReference type="Proteomes" id="UP001215598"/>
    </source>
</evidence>
<evidence type="ECO:0000259" key="5">
    <source>
        <dbReference type="PROSITE" id="PS50600"/>
    </source>
</evidence>